<evidence type="ECO:0000313" key="3">
    <source>
        <dbReference type="Proteomes" id="UP000824334"/>
    </source>
</evidence>
<feature type="signal peptide" evidence="1">
    <location>
        <begin position="1"/>
        <end position="28"/>
    </location>
</feature>
<reference evidence="2 3" key="1">
    <citation type="submission" date="2021-07" db="EMBL/GenBank/DDBJ databases">
        <title>Isolation and characterization of bacteria from a gold mining with a capacity of golden bioaccumulation.</title>
        <authorList>
            <person name="Yang X.J."/>
        </authorList>
    </citation>
    <scope>NUCLEOTIDE SEQUENCE [LARGE SCALE GENOMIC DNA]</scope>
    <source>
        <strain evidence="2 3">Au29</strain>
    </source>
</reference>
<dbReference type="EMBL" id="CP080034">
    <property type="protein sequence ID" value="QYC10698.1"/>
    <property type="molecule type" value="Genomic_DNA"/>
</dbReference>
<protein>
    <submittedName>
        <fullName evidence="2">Porin</fullName>
    </submittedName>
</protein>
<keyword evidence="3" id="KW-1185">Reference proteome</keyword>
<dbReference type="Pfam" id="PF16930">
    <property type="entry name" value="Porin_5"/>
    <property type="match status" value="1"/>
</dbReference>
<evidence type="ECO:0000256" key="1">
    <source>
        <dbReference type="SAM" id="SignalP"/>
    </source>
</evidence>
<dbReference type="Proteomes" id="UP000824334">
    <property type="component" value="Chromosome"/>
</dbReference>
<dbReference type="RefSeq" id="WP_219353438.1">
    <property type="nucleotide sequence ID" value="NZ_CP080034.1"/>
</dbReference>
<evidence type="ECO:0000313" key="2">
    <source>
        <dbReference type="EMBL" id="QYC10698.1"/>
    </source>
</evidence>
<dbReference type="InterPro" id="IPR032638">
    <property type="entry name" value="Porin_5"/>
</dbReference>
<sequence length="563" mass="61166">MNRLSRLKPALLACTAGLSLMAANPVIAGEVDSTRLLELMVAKGLVTREEADGLIAEASTRPAPLPPVPAGGVVNGVQTIPYVPLVVREQLKAELRAELGTQAQAQGWSAPGQTPEWTQRITLSGDVRVRAEGLFMDKANSDIFEDFGAINAGGGQNINDKTPGYIAPPYLNTLEDRQRARVRARLGINVRIDDWISAEVRIATGNDSSPVSTNQTLGGNGEFGKYALWLDRAAIHMTPVENVDLSLGRFANPFWTSDLLFDDDLNFDGVAVSARHGFGENLNLFGTVGAFPIFNTSLNYGTRNAAVGQGRSFKSQDKYMGAVQFGVDYRPMDRVQVKAAAGYFYFDGVEGEVSSPCYWYEQTCDTDATRPAFQQFGNTLFPIRSVIADPNNPVGSPEVQYFGLASAYEVLNLRAQIDYALDQRTTVRFEGDYVNNLGLDRALVAARAVNNLGPMVNATTFGPWDGGDTGWSARLSVGQLDIVQRGDWNLTVGYRYLESDAVLDALAESDFHIGGTNNRGWTVGGNYGLGRNTSAGFRWISAEEIADAPFSVDRLLIDLATRF</sequence>
<name>A0ABX8TIU9_9CAUL</name>
<gene>
    <name evidence="2" type="ORF">KWG56_01380</name>
</gene>
<feature type="chain" id="PRO_5046917213" evidence="1">
    <location>
        <begin position="29"/>
        <end position="563"/>
    </location>
</feature>
<proteinExistence type="predicted"/>
<dbReference type="GeneID" id="94373897"/>
<accession>A0ABX8TIU9</accession>
<organism evidence="2 3">
    <name type="scientific">Brevundimonas nasdae</name>
    <dbReference type="NCBI Taxonomy" id="172043"/>
    <lineage>
        <taxon>Bacteria</taxon>
        <taxon>Pseudomonadati</taxon>
        <taxon>Pseudomonadota</taxon>
        <taxon>Alphaproteobacteria</taxon>
        <taxon>Caulobacterales</taxon>
        <taxon>Caulobacteraceae</taxon>
        <taxon>Brevundimonas</taxon>
    </lineage>
</organism>
<keyword evidence="1" id="KW-0732">Signal</keyword>